<dbReference type="Proteomes" id="UP000014978">
    <property type="component" value="Unassembled WGS sequence"/>
</dbReference>
<name>S7XHT3_SPRLO</name>
<accession>S7XHT3</accession>
<evidence type="ECO:0000313" key="1">
    <source>
        <dbReference type="EMBL" id="EPR78599.1"/>
    </source>
</evidence>
<comment type="caution">
    <text evidence="1">The sequence shown here is derived from an EMBL/GenBank/DDBJ whole genome shotgun (WGS) entry which is preliminary data.</text>
</comment>
<dbReference type="HOGENOM" id="CLU_136559_0_0_1"/>
<dbReference type="AlphaFoldDB" id="S7XHT3"/>
<dbReference type="InParanoid" id="S7XHT3"/>
<sequence>IEHNLKNIFSLMCLGDKHQYYFVHYYSNIFYYTGYDFCTNNEGGSSIEVLVRIFTNIFLSHVAKQTLEEDFYNNFKRFIIPITEVKIIGHIKKLFQNNTFPLFYDGPLNKDQVINIITLEMEKSKCPASIIPIWIYNVPNTTFSESDWDDLKKQIRTNGLIYELNL</sequence>
<keyword evidence="2" id="KW-1185">Reference proteome</keyword>
<evidence type="ECO:0000313" key="2">
    <source>
        <dbReference type="Proteomes" id="UP000014978"/>
    </source>
</evidence>
<protein>
    <submittedName>
        <fullName evidence="1">Uncharacterized protein</fullName>
    </submittedName>
</protein>
<organism evidence="1 2">
    <name type="scientific">Spraguea lophii (strain 42_110)</name>
    <name type="common">Microsporidian parasite</name>
    <dbReference type="NCBI Taxonomy" id="1358809"/>
    <lineage>
        <taxon>Eukaryota</taxon>
        <taxon>Fungi</taxon>
        <taxon>Fungi incertae sedis</taxon>
        <taxon>Microsporidia</taxon>
        <taxon>Spragueidae</taxon>
        <taxon>Spraguea</taxon>
    </lineage>
</organism>
<reference evidence="2" key="1">
    <citation type="journal article" date="2013" name="PLoS Genet.">
        <title>The genome of Spraguea lophii and the basis of host-microsporidian interactions.</title>
        <authorList>
            <person name="Campbell S.E."/>
            <person name="Williams T.A."/>
            <person name="Yousuf A."/>
            <person name="Soanes D.M."/>
            <person name="Paszkiewicz K.H."/>
            <person name="Williams B.A.P."/>
        </authorList>
    </citation>
    <scope>NUCLEOTIDE SEQUENCE [LARGE SCALE GENOMIC DNA]</scope>
    <source>
        <strain evidence="2">42_110</strain>
    </source>
</reference>
<feature type="non-terminal residue" evidence="1">
    <location>
        <position position="1"/>
    </location>
</feature>
<proteinExistence type="predicted"/>
<gene>
    <name evidence="1" type="ORF">SLOPH_1220</name>
</gene>
<dbReference type="EMBL" id="ATCN01000679">
    <property type="protein sequence ID" value="EPR78599.1"/>
    <property type="molecule type" value="Genomic_DNA"/>
</dbReference>
<dbReference type="VEuPathDB" id="MicrosporidiaDB:SLOPH_1220"/>